<reference evidence="8 9" key="1">
    <citation type="submission" date="2018-03" db="EMBL/GenBank/DDBJ databases">
        <title>Bacillus urumqiensis sp. nov., a moderately haloalkaliphilic bacterium isolated from a salt lake.</title>
        <authorList>
            <person name="Zhao B."/>
            <person name="Liao Z."/>
        </authorList>
    </citation>
    <scope>NUCLEOTIDE SEQUENCE [LARGE SCALE GENOMIC DNA]</scope>
    <source>
        <strain evidence="8 9">BZ-SZ-XJ18</strain>
    </source>
</reference>
<dbReference type="InterPro" id="IPR004838">
    <property type="entry name" value="NHTrfase_class1_PyrdxlP-BS"/>
</dbReference>
<gene>
    <name evidence="8" type="ORF">C6I21_02915</name>
</gene>
<comment type="similarity">
    <text evidence="2 6">Belongs to the class-I pyridoxal-phosphate-dependent aminotransferase family.</text>
</comment>
<dbReference type="Gene3D" id="3.90.1150.10">
    <property type="entry name" value="Aspartate Aminotransferase, domain 1"/>
    <property type="match status" value="1"/>
</dbReference>
<dbReference type="SUPFAM" id="SSF53383">
    <property type="entry name" value="PLP-dependent transferases"/>
    <property type="match status" value="1"/>
</dbReference>
<dbReference type="GO" id="GO:0006520">
    <property type="term" value="P:amino acid metabolic process"/>
    <property type="evidence" value="ECO:0007669"/>
    <property type="project" value="InterPro"/>
</dbReference>
<proteinExistence type="inferred from homology"/>
<dbReference type="EC" id="2.6.1.-" evidence="6"/>
<keyword evidence="4 6" id="KW-0808">Transferase</keyword>
<accession>A0A2P6MKS9</accession>
<protein>
    <recommendedName>
        <fullName evidence="6">Aminotransferase</fullName>
        <ecNumber evidence="6">2.6.1.-</ecNumber>
    </recommendedName>
</protein>
<feature type="domain" description="Aminotransferase class I/classII large" evidence="7">
    <location>
        <begin position="29"/>
        <end position="376"/>
    </location>
</feature>
<evidence type="ECO:0000313" key="8">
    <source>
        <dbReference type="EMBL" id="PRO66888.1"/>
    </source>
</evidence>
<name>A0A2P6MKS9_ALKUR</name>
<dbReference type="CDD" id="cd00609">
    <property type="entry name" value="AAT_like"/>
    <property type="match status" value="1"/>
</dbReference>
<dbReference type="PANTHER" id="PTHR46383:SF4">
    <property type="entry name" value="AMINOTRANSFERASE"/>
    <property type="match status" value="1"/>
</dbReference>
<evidence type="ECO:0000313" key="9">
    <source>
        <dbReference type="Proteomes" id="UP000243650"/>
    </source>
</evidence>
<dbReference type="GO" id="GO:0030170">
    <property type="term" value="F:pyridoxal phosphate binding"/>
    <property type="evidence" value="ECO:0007669"/>
    <property type="project" value="InterPro"/>
</dbReference>
<dbReference type="Proteomes" id="UP000243650">
    <property type="component" value="Unassembled WGS sequence"/>
</dbReference>
<dbReference type="InterPro" id="IPR050596">
    <property type="entry name" value="AspAT/PAT-like"/>
</dbReference>
<evidence type="ECO:0000256" key="6">
    <source>
        <dbReference type="RuleBase" id="RU000481"/>
    </source>
</evidence>
<keyword evidence="9" id="KW-1185">Reference proteome</keyword>
<dbReference type="Gene3D" id="3.40.640.10">
    <property type="entry name" value="Type I PLP-dependent aspartate aminotransferase-like (Major domain)"/>
    <property type="match status" value="1"/>
</dbReference>
<dbReference type="InterPro" id="IPR004839">
    <property type="entry name" value="Aminotransferase_I/II_large"/>
</dbReference>
<evidence type="ECO:0000259" key="7">
    <source>
        <dbReference type="Pfam" id="PF00155"/>
    </source>
</evidence>
<comment type="cofactor">
    <cofactor evidence="1 6">
        <name>pyridoxal 5'-phosphate</name>
        <dbReference type="ChEBI" id="CHEBI:597326"/>
    </cofactor>
</comment>
<dbReference type="PROSITE" id="PS00105">
    <property type="entry name" value="AA_TRANSFER_CLASS_1"/>
    <property type="match status" value="1"/>
</dbReference>
<dbReference type="FunFam" id="3.40.640.10:FF:000033">
    <property type="entry name" value="Aspartate aminotransferase"/>
    <property type="match status" value="1"/>
</dbReference>
<keyword evidence="3 6" id="KW-0032">Aminotransferase</keyword>
<dbReference type="InterPro" id="IPR015421">
    <property type="entry name" value="PyrdxlP-dep_Trfase_major"/>
</dbReference>
<dbReference type="InterPro" id="IPR015424">
    <property type="entry name" value="PyrdxlP-dep_Trfase"/>
</dbReference>
<dbReference type="RefSeq" id="WP_105957924.1">
    <property type="nucleotide sequence ID" value="NZ_PVNS01000002.1"/>
</dbReference>
<dbReference type="EMBL" id="PVNS01000002">
    <property type="protein sequence ID" value="PRO66888.1"/>
    <property type="molecule type" value="Genomic_DNA"/>
</dbReference>
<dbReference type="InterPro" id="IPR015422">
    <property type="entry name" value="PyrdxlP-dep_Trfase_small"/>
</dbReference>
<evidence type="ECO:0000256" key="2">
    <source>
        <dbReference type="ARBA" id="ARBA00007441"/>
    </source>
</evidence>
<evidence type="ECO:0000256" key="5">
    <source>
        <dbReference type="ARBA" id="ARBA00022898"/>
    </source>
</evidence>
<comment type="caution">
    <text evidence="8">The sequence shown here is derived from an EMBL/GenBank/DDBJ whole genome shotgun (WGS) entry which is preliminary data.</text>
</comment>
<evidence type="ECO:0000256" key="1">
    <source>
        <dbReference type="ARBA" id="ARBA00001933"/>
    </source>
</evidence>
<dbReference type="AlphaFoldDB" id="A0A2P6MKS9"/>
<organism evidence="8 9">
    <name type="scientific">Alkalicoccus urumqiensis</name>
    <name type="common">Bacillus urumqiensis</name>
    <dbReference type="NCBI Taxonomy" id="1548213"/>
    <lineage>
        <taxon>Bacteria</taxon>
        <taxon>Bacillati</taxon>
        <taxon>Bacillota</taxon>
        <taxon>Bacilli</taxon>
        <taxon>Bacillales</taxon>
        <taxon>Bacillaceae</taxon>
        <taxon>Alkalicoccus</taxon>
    </lineage>
</organism>
<evidence type="ECO:0000256" key="3">
    <source>
        <dbReference type="ARBA" id="ARBA00022576"/>
    </source>
</evidence>
<evidence type="ECO:0000256" key="4">
    <source>
        <dbReference type="ARBA" id="ARBA00022679"/>
    </source>
</evidence>
<dbReference type="PANTHER" id="PTHR46383">
    <property type="entry name" value="ASPARTATE AMINOTRANSFERASE"/>
    <property type="match status" value="1"/>
</dbReference>
<keyword evidence="5" id="KW-0663">Pyridoxal phosphate</keyword>
<dbReference type="GO" id="GO:0008483">
    <property type="term" value="F:transaminase activity"/>
    <property type="evidence" value="ECO:0007669"/>
    <property type="project" value="UniProtKB-KW"/>
</dbReference>
<sequence>MSLHINPLVENIEISGIRKFFQRVQQFPDAVQLTIGQPDFPTPGHIGEAAVQAVDEGRTTYTPNAGTPELRKAASSWAEKRLGISYSWEEVLVTVGASQAIDITMRTILEPGDEVIIPAPVYPAYAPIITQCGAEVVYVDTRETDFVLTPEQLEKHLTSSTKAVLLPYPSNPTGVALTKPQLNGLYEVLREKEIFVVCDEIYSELIYDGRHISMGSMSGMKEKTIVINGVSKSHAMTGWRIGFLFAPSWLAEQMIKVLQYNVSCASSISQAAALSAVTDGIDDPEAMRDVFKQRRDYVISFLEELSIPVVRPQGALYVFPDITGAGLSSEAFAVRLLEEAGVAVVPGTAFSSFGEGYVRMSYACGEEDLEKAAQRIGSFWKKITRSE</sequence>
<dbReference type="Pfam" id="PF00155">
    <property type="entry name" value="Aminotran_1_2"/>
    <property type="match status" value="1"/>
</dbReference>
<dbReference type="OrthoDB" id="9802328at2"/>